<keyword evidence="3" id="KW-0812">Transmembrane</keyword>
<dbReference type="InterPro" id="IPR013099">
    <property type="entry name" value="K_chnl_dom"/>
</dbReference>
<comment type="subcellular location">
    <subcellularLocation>
        <location evidence="1">Cell membrane</location>
        <topology evidence="1">Multi-pass membrane protein</topology>
    </subcellularLocation>
</comment>
<dbReference type="InterPro" id="IPR050721">
    <property type="entry name" value="Trk_Ktr_HKT_K-transport"/>
</dbReference>
<feature type="region of interest" description="Disordered" evidence="2">
    <location>
        <begin position="1"/>
        <end position="43"/>
    </location>
</feature>
<dbReference type="Gene3D" id="3.40.50.720">
    <property type="entry name" value="NAD(P)-binding Rossmann-like Domain"/>
    <property type="match status" value="1"/>
</dbReference>
<feature type="compositionally biased region" description="Basic and acidic residues" evidence="2">
    <location>
        <begin position="1"/>
        <end position="16"/>
    </location>
</feature>
<feature type="transmembrane region" description="Helical" evidence="3">
    <location>
        <begin position="56"/>
        <end position="76"/>
    </location>
</feature>
<evidence type="ECO:0000259" key="4">
    <source>
        <dbReference type="PROSITE" id="PS51201"/>
    </source>
</evidence>
<evidence type="ECO:0000313" key="5">
    <source>
        <dbReference type="EMBL" id="GAA4950977.1"/>
    </source>
</evidence>
<dbReference type="Proteomes" id="UP001500466">
    <property type="component" value="Unassembled WGS sequence"/>
</dbReference>
<keyword evidence="5" id="KW-0813">Transport</keyword>
<dbReference type="RefSeq" id="WP_345673998.1">
    <property type="nucleotide sequence ID" value="NZ_BAABHS010000003.1"/>
</dbReference>
<accession>A0ABP9GS78</accession>
<feature type="transmembrane region" description="Helical" evidence="3">
    <location>
        <begin position="122"/>
        <end position="144"/>
    </location>
</feature>
<keyword evidence="6" id="KW-1185">Reference proteome</keyword>
<dbReference type="PROSITE" id="PS51201">
    <property type="entry name" value="RCK_N"/>
    <property type="match status" value="1"/>
</dbReference>
<keyword evidence="5" id="KW-0406">Ion transport</keyword>
<dbReference type="InterPro" id="IPR036291">
    <property type="entry name" value="NAD(P)-bd_dom_sf"/>
</dbReference>
<dbReference type="GO" id="GO:0034220">
    <property type="term" value="P:monoatomic ion transmembrane transport"/>
    <property type="evidence" value="ECO:0007669"/>
    <property type="project" value="UniProtKB-KW"/>
</dbReference>
<feature type="domain" description="RCK N-terminal" evidence="4">
    <location>
        <begin position="162"/>
        <end position="282"/>
    </location>
</feature>
<evidence type="ECO:0000256" key="3">
    <source>
        <dbReference type="SAM" id="Phobius"/>
    </source>
</evidence>
<dbReference type="Pfam" id="PF02254">
    <property type="entry name" value="TrkA_N"/>
    <property type="match status" value="1"/>
</dbReference>
<organism evidence="5 6">
    <name type="scientific">Yinghuangia aomiensis</name>
    <dbReference type="NCBI Taxonomy" id="676205"/>
    <lineage>
        <taxon>Bacteria</taxon>
        <taxon>Bacillati</taxon>
        <taxon>Actinomycetota</taxon>
        <taxon>Actinomycetes</taxon>
        <taxon>Kitasatosporales</taxon>
        <taxon>Streptomycetaceae</taxon>
        <taxon>Yinghuangia</taxon>
    </lineage>
</organism>
<dbReference type="SUPFAM" id="SSF81324">
    <property type="entry name" value="Voltage-gated potassium channels"/>
    <property type="match status" value="1"/>
</dbReference>
<feature type="region of interest" description="Disordered" evidence="2">
    <location>
        <begin position="367"/>
        <end position="386"/>
    </location>
</feature>
<keyword evidence="5" id="KW-0407">Ion channel</keyword>
<reference evidence="6" key="1">
    <citation type="journal article" date="2019" name="Int. J. Syst. Evol. Microbiol.">
        <title>The Global Catalogue of Microorganisms (GCM) 10K type strain sequencing project: providing services to taxonomists for standard genome sequencing and annotation.</title>
        <authorList>
            <consortium name="The Broad Institute Genomics Platform"/>
            <consortium name="The Broad Institute Genome Sequencing Center for Infectious Disease"/>
            <person name="Wu L."/>
            <person name="Ma J."/>
        </authorList>
    </citation>
    <scope>NUCLEOTIDE SEQUENCE [LARGE SCALE GENOMIC DNA]</scope>
    <source>
        <strain evidence="6">JCM 17986</strain>
    </source>
</reference>
<evidence type="ECO:0000256" key="2">
    <source>
        <dbReference type="SAM" id="MobiDB-lite"/>
    </source>
</evidence>
<comment type="caution">
    <text evidence="5">The sequence shown here is derived from an EMBL/GenBank/DDBJ whole genome shotgun (WGS) entry which is preliminary data.</text>
</comment>
<dbReference type="InterPro" id="IPR003148">
    <property type="entry name" value="RCK_N"/>
</dbReference>
<dbReference type="EMBL" id="BAABHS010000003">
    <property type="protein sequence ID" value="GAA4950977.1"/>
    <property type="molecule type" value="Genomic_DNA"/>
</dbReference>
<protein>
    <submittedName>
        <fullName evidence="5">Potassium channel family protein</fullName>
    </submittedName>
</protein>
<evidence type="ECO:0000256" key="1">
    <source>
        <dbReference type="ARBA" id="ARBA00004651"/>
    </source>
</evidence>
<dbReference type="Pfam" id="PF07885">
    <property type="entry name" value="Ion_trans_2"/>
    <property type="match status" value="1"/>
</dbReference>
<gene>
    <name evidence="5" type="ORF">GCM10023205_09700</name>
</gene>
<evidence type="ECO:0000313" key="6">
    <source>
        <dbReference type="Proteomes" id="UP001500466"/>
    </source>
</evidence>
<keyword evidence="3" id="KW-1133">Transmembrane helix</keyword>
<dbReference type="SUPFAM" id="SSF51735">
    <property type="entry name" value="NAD(P)-binding Rossmann-fold domains"/>
    <property type="match status" value="1"/>
</dbReference>
<dbReference type="Gene3D" id="1.10.287.70">
    <property type="match status" value="1"/>
</dbReference>
<sequence length="386" mass="41955">MKTVRTPDEQPSDRRGPMGALARPLPRPAEPDPDNGFPGAAEIGIPRRKPGPLKQVVRRFALALLVLAVTVLLVWIERDGYRDSVDGNLSFLDAVYYATVTLSTTGYGDVIPASDSARLMNIVLITPLRVVFLIILVGTTLEVLTERTREQWRLSRWRSTLRDHTVVVGYGTTGYSAISTLVAQGVPRDRIVVVDPDAEAVAAAMQDGLVAVAGDATRADVLRRAEFERARNLIVSANRDDTAALVTLTARQINRRAWIVVAVREDENSPLIRQSGADSVVTTASAAGRLLGVSMLSPNVGEVVEDLLHYGSGMDLIERPVDKRETGKSPADCRDLVVAVIRGHRMLRHDDPEASKLATGDRLVVIRSGPRRPDPMGPRAHPSPVS</sequence>
<proteinExistence type="predicted"/>
<name>A0ABP9GS78_9ACTN</name>
<dbReference type="PANTHER" id="PTHR43833:SF9">
    <property type="entry name" value="POTASSIUM CHANNEL PROTEIN YUGO-RELATED"/>
    <property type="match status" value="1"/>
</dbReference>
<keyword evidence="3" id="KW-0472">Membrane</keyword>
<dbReference type="PANTHER" id="PTHR43833">
    <property type="entry name" value="POTASSIUM CHANNEL PROTEIN 2-RELATED-RELATED"/>
    <property type="match status" value="1"/>
</dbReference>